<reference evidence="1 2" key="1">
    <citation type="journal article" date="2014" name="FEMS Microbiol. Ecol.">
        <title>Sphaerotilus natans encrusted with nanoball-shaped Fe(III) oxide minerals formed by nitrate-reducing mixotrophic Fe(II) oxidation.</title>
        <authorList>
            <person name="Park S."/>
            <person name="Kim D.H."/>
            <person name="Lee J.H."/>
            <person name="Hur H.G."/>
        </authorList>
    </citation>
    <scope>NUCLEOTIDE SEQUENCE [LARGE SCALE GENOMIC DNA]</scope>
    <source>
        <strain evidence="1 2">DSM 6575</strain>
    </source>
</reference>
<organism evidence="1 2">
    <name type="scientific">Sphaerotilus natans subsp. natans DSM 6575</name>
    <dbReference type="NCBI Taxonomy" id="1286631"/>
    <lineage>
        <taxon>Bacteria</taxon>
        <taxon>Pseudomonadati</taxon>
        <taxon>Pseudomonadota</taxon>
        <taxon>Betaproteobacteria</taxon>
        <taxon>Burkholderiales</taxon>
        <taxon>Sphaerotilaceae</taxon>
        <taxon>Sphaerotilus</taxon>
    </lineage>
</organism>
<sequence>MAVAVAVSGFGIHAVTLAKARAHDEHGLNMGCGLRGSPPARG</sequence>
<name>A0A059KI89_9BURK</name>
<dbReference type="AlphaFoldDB" id="A0A059KI89"/>
<evidence type="ECO:0000313" key="2">
    <source>
        <dbReference type="Proteomes" id="UP000026714"/>
    </source>
</evidence>
<keyword evidence="2" id="KW-1185">Reference proteome</keyword>
<accession>A0A059KI89</accession>
<gene>
    <name evidence="1" type="ORF">X805_35770</name>
</gene>
<protein>
    <submittedName>
        <fullName evidence="1">Uncharacterized protein</fullName>
    </submittedName>
</protein>
<evidence type="ECO:0000313" key="1">
    <source>
        <dbReference type="EMBL" id="KDB50833.1"/>
    </source>
</evidence>
<comment type="caution">
    <text evidence="1">The sequence shown here is derived from an EMBL/GenBank/DDBJ whole genome shotgun (WGS) entry which is preliminary data.</text>
</comment>
<proteinExistence type="predicted"/>
<dbReference type="EMBL" id="AZRA01000109">
    <property type="protein sequence ID" value="KDB50833.1"/>
    <property type="molecule type" value="Genomic_DNA"/>
</dbReference>
<dbReference type="Proteomes" id="UP000026714">
    <property type="component" value="Unassembled WGS sequence"/>
</dbReference>